<dbReference type="AlphaFoldDB" id="A0A3R9EIK5"/>
<evidence type="ECO:0000256" key="2">
    <source>
        <dbReference type="SAM" id="SignalP"/>
    </source>
</evidence>
<dbReference type="OrthoDB" id="5296159at2"/>
<feature type="signal peptide" evidence="2">
    <location>
        <begin position="1"/>
        <end position="18"/>
    </location>
</feature>
<dbReference type="EMBL" id="RSFA01000038">
    <property type="protein sequence ID" value="RSD31233.1"/>
    <property type="molecule type" value="Genomic_DNA"/>
</dbReference>
<protein>
    <submittedName>
        <fullName evidence="3">Transporter substrate-binding domain-containing protein</fullName>
    </submittedName>
</protein>
<accession>A0A3R9EIK5</accession>
<comment type="caution">
    <text evidence="3">The sequence shown here is derived from an EMBL/GenBank/DDBJ whole genome shotgun (WGS) entry which is preliminary data.</text>
</comment>
<dbReference type="RefSeq" id="WP_125321107.1">
    <property type="nucleotide sequence ID" value="NZ_AP024889.1"/>
</dbReference>
<dbReference type="Gene3D" id="3.40.190.10">
    <property type="entry name" value="Periplasmic binding protein-like II"/>
    <property type="match status" value="2"/>
</dbReference>
<proteinExistence type="inferred from homology"/>
<keyword evidence="4" id="KW-1185">Reference proteome</keyword>
<keyword evidence="2" id="KW-0732">Signal</keyword>
<gene>
    <name evidence="3" type="ORF">EJA03_09905</name>
</gene>
<dbReference type="PANTHER" id="PTHR35936">
    <property type="entry name" value="MEMBRANE-BOUND LYTIC MUREIN TRANSGLYCOSYLASE F"/>
    <property type="match status" value="1"/>
</dbReference>
<organism evidence="3 4">
    <name type="scientific">Vibrio pectenicida</name>
    <dbReference type="NCBI Taxonomy" id="62763"/>
    <lineage>
        <taxon>Bacteria</taxon>
        <taxon>Pseudomonadati</taxon>
        <taxon>Pseudomonadota</taxon>
        <taxon>Gammaproteobacteria</taxon>
        <taxon>Vibrionales</taxon>
        <taxon>Vibrionaceae</taxon>
        <taxon>Vibrio</taxon>
    </lineage>
</organism>
<evidence type="ECO:0000313" key="4">
    <source>
        <dbReference type="Proteomes" id="UP000269041"/>
    </source>
</evidence>
<feature type="chain" id="PRO_5018620768" evidence="2">
    <location>
        <begin position="19"/>
        <end position="251"/>
    </location>
</feature>
<evidence type="ECO:0000256" key="1">
    <source>
        <dbReference type="ARBA" id="ARBA00010333"/>
    </source>
</evidence>
<reference evidence="3 4" key="1">
    <citation type="submission" date="2018-12" db="EMBL/GenBank/DDBJ databases">
        <title>Genomic taxonomy of the Vibrionaceae family.</title>
        <authorList>
            <person name="Gomez-Gil B."/>
            <person name="Enciso-Ibarra K."/>
        </authorList>
    </citation>
    <scope>NUCLEOTIDE SEQUENCE [LARGE SCALE GENOMIC DNA]</scope>
    <source>
        <strain evidence="3 4">CAIM 594</strain>
    </source>
</reference>
<dbReference type="SUPFAM" id="SSF53850">
    <property type="entry name" value="Periplasmic binding protein-like II"/>
    <property type="match status" value="1"/>
</dbReference>
<name>A0A3R9EIK5_9VIBR</name>
<sequence length="251" mass="28279">MKWLLLCSLGVIPSLVLASNKVYMTSLDWPPYSGENLRENGYSIAIAREAFSVMGYDLGVDFEPWVRAVSLATKSEKYIGYFPEYIFDTQDFVFSDSIGSGPLGLVENSNSPVKWTKLVDLKTLRIGVVQGYVNTKEFDDMVADGEINIEASSNDTMNIHKVAKRRLDAAVIDSNVLEHLISEDTQEAFLRQHLQMNTKLLDNKQIHVAFRNEPKGIDLKMIFNQGLEKIDIESIIHRLSKPTDDEGNMGQ</sequence>
<dbReference type="PANTHER" id="PTHR35936:SF25">
    <property type="entry name" value="ABC TRANSPORTER SUBSTRATE-BINDING PROTEIN"/>
    <property type="match status" value="1"/>
</dbReference>
<dbReference type="Proteomes" id="UP000269041">
    <property type="component" value="Unassembled WGS sequence"/>
</dbReference>
<evidence type="ECO:0000313" key="3">
    <source>
        <dbReference type="EMBL" id="RSD31233.1"/>
    </source>
</evidence>
<comment type="similarity">
    <text evidence="1">Belongs to the bacterial solute-binding protein 3 family.</text>
</comment>